<reference evidence="1" key="1">
    <citation type="submission" date="2020-11" db="EMBL/GenBank/DDBJ databases">
        <authorList>
            <person name="Tran Van P."/>
        </authorList>
    </citation>
    <scope>NUCLEOTIDE SEQUENCE</scope>
</reference>
<dbReference type="AlphaFoldDB" id="A0A7R8W0M9"/>
<dbReference type="EMBL" id="OB660075">
    <property type="protein sequence ID" value="CAD7222579.1"/>
    <property type="molecule type" value="Genomic_DNA"/>
</dbReference>
<protein>
    <submittedName>
        <fullName evidence="1">Uncharacterized protein</fullName>
    </submittedName>
</protein>
<organism evidence="1">
    <name type="scientific">Cyprideis torosa</name>
    <dbReference type="NCBI Taxonomy" id="163714"/>
    <lineage>
        <taxon>Eukaryota</taxon>
        <taxon>Metazoa</taxon>
        <taxon>Ecdysozoa</taxon>
        <taxon>Arthropoda</taxon>
        <taxon>Crustacea</taxon>
        <taxon>Oligostraca</taxon>
        <taxon>Ostracoda</taxon>
        <taxon>Podocopa</taxon>
        <taxon>Podocopida</taxon>
        <taxon>Cytherocopina</taxon>
        <taxon>Cytheroidea</taxon>
        <taxon>Cytherideidae</taxon>
        <taxon>Cyprideis</taxon>
    </lineage>
</organism>
<proteinExistence type="predicted"/>
<accession>A0A7R8W0M9</accession>
<evidence type="ECO:0000313" key="1">
    <source>
        <dbReference type="EMBL" id="CAD7222579.1"/>
    </source>
</evidence>
<name>A0A7R8W0M9_9CRUS</name>
<sequence length="264" mass="28474">MHLLHFNDVLIRPLKDEGKTKEERQKKLQRILSLSSTLLLLMGVLSLSMGLSIRILSMRLREGDVTQIQKSLSVANPPFSPTGLSSPDDNATSSLRSVNDIQLTSAASASAKHKKGNSVASTLKSKSLLHKQKPQPKSAAAQHLTNALKNVRWSLKCSALGGFIACLVSMLEILVAVLALIVIFSGRRSVLIATGLMGFLLFNSDALLKGSENFIASCLEQTSLCTDSIRDKIDKQVNHIARLNGGLAGINLAALTIEVRHICS</sequence>
<gene>
    <name evidence="1" type="ORF">CTOB1V02_LOCUS581</name>
</gene>